<proteinExistence type="predicted"/>
<dbReference type="PANTHER" id="PTHR31260:SF39">
    <property type="entry name" value="BNAA09G28770D PROTEIN"/>
    <property type="match status" value="1"/>
</dbReference>
<evidence type="ECO:0000313" key="2">
    <source>
        <dbReference type="Proteomes" id="UP000824890"/>
    </source>
</evidence>
<gene>
    <name evidence="1" type="ORF">HID58_044570</name>
</gene>
<organism evidence="1 2">
    <name type="scientific">Brassica napus</name>
    <name type="common">Rape</name>
    <dbReference type="NCBI Taxonomy" id="3708"/>
    <lineage>
        <taxon>Eukaryota</taxon>
        <taxon>Viridiplantae</taxon>
        <taxon>Streptophyta</taxon>
        <taxon>Embryophyta</taxon>
        <taxon>Tracheophyta</taxon>
        <taxon>Spermatophyta</taxon>
        <taxon>Magnoliopsida</taxon>
        <taxon>eudicotyledons</taxon>
        <taxon>Gunneridae</taxon>
        <taxon>Pentapetalae</taxon>
        <taxon>rosids</taxon>
        <taxon>malvids</taxon>
        <taxon>Brassicales</taxon>
        <taxon>Brassicaceae</taxon>
        <taxon>Brassiceae</taxon>
        <taxon>Brassica</taxon>
    </lineage>
</organism>
<evidence type="ECO:0000313" key="1">
    <source>
        <dbReference type="EMBL" id="KAH0905067.1"/>
    </source>
</evidence>
<keyword evidence="2" id="KW-1185">Reference proteome</keyword>
<name>A0ABQ8BJS0_BRANA</name>
<dbReference type="PANTHER" id="PTHR31260">
    <property type="entry name" value="CYSTATIN/MONELLIN SUPERFAMILY PROTEIN"/>
    <property type="match status" value="1"/>
</dbReference>
<dbReference type="Proteomes" id="UP000824890">
    <property type="component" value="Unassembled WGS sequence"/>
</dbReference>
<reference evidence="1 2" key="1">
    <citation type="submission" date="2021-05" db="EMBL/GenBank/DDBJ databases">
        <title>Genome Assembly of Synthetic Allotetraploid Brassica napus Reveals Homoeologous Exchanges between Subgenomes.</title>
        <authorList>
            <person name="Davis J.T."/>
        </authorList>
    </citation>
    <scope>NUCLEOTIDE SEQUENCE [LARGE SCALE GENOMIC DNA]</scope>
    <source>
        <strain evidence="2">cv. Da-Ae</strain>
        <tissue evidence="1">Seedling</tissue>
    </source>
</reference>
<dbReference type="EMBL" id="JAGKQM010000011">
    <property type="protein sequence ID" value="KAH0905067.1"/>
    <property type="molecule type" value="Genomic_DNA"/>
</dbReference>
<dbReference type="InterPro" id="IPR006462">
    <property type="entry name" value="MS5"/>
</dbReference>
<dbReference type="Pfam" id="PF04776">
    <property type="entry name" value="protein_MS5"/>
    <property type="match status" value="1"/>
</dbReference>
<comment type="caution">
    <text evidence="1">The sequence shown here is derived from an EMBL/GenBank/DDBJ whole genome shotgun (WGS) entry which is preliminary data.</text>
</comment>
<dbReference type="NCBIfam" id="TIGR01572">
    <property type="entry name" value="A_thl_para_3677"/>
    <property type="match status" value="1"/>
</dbReference>
<accession>A0ABQ8BJS0</accession>
<protein>
    <submittedName>
        <fullName evidence="1">Uncharacterized protein</fullName>
    </submittedName>
</protein>
<sequence>MFLSCRNEEELDRESAETDELLKKYGIFDLKSSRNDLLRYRCTKDHPCPRLVRLYAKMGLHRYNLLQGTKFKLKCVRKYIETMGTAARSYYMTLDAIDTAAAGSSSSLQTFQTKVSEEACGLFILLCDIARIRGESKSDEETMGVDRSMPEWPPENPFERHCLGKEEVNSNDWIRLYVELALAATEDRDGELKFKLKIVNVATDLLDGGLNARNATFYIRYLDKSKGEESDCIACVRRRIDEETGCFILVGQTHPTSDILSKKRKFVGGDSVDKRTKTGLPDHISSELATREDHEAVSSDSSSVVSIEPLIEMFTDNNEHAGPDTVQIPCSWEMKISSSKSWIVLSPKNMKFSCSIGSVLTHYATLLRARFLHSLTCSIPRSNFQRNRCANQVPQILSMSADQGAPCIASVTWLSVLNR</sequence>